<dbReference type="SMART" id="SM00342">
    <property type="entry name" value="HTH_ARAC"/>
    <property type="match status" value="1"/>
</dbReference>
<evidence type="ECO:0000259" key="4">
    <source>
        <dbReference type="PROSITE" id="PS01124"/>
    </source>
</evidence>
<dbReference type="EMBL" id="VWMK01000001">
    <property type="protein sequence ID" value="KAA3770752.1"/>
    <property type="molecule type" value="Genomic_DNA"/>
</dbReference>
<evidence type="ECO:0000313" key="6">
    <source>
        <dbReference type="Proteomes" id="UP000422221"/>
    </source>
</evidence>
<evidence type="ECO:0000256" key="3">
    <source>
        <dbReference type="ARBA" id="ARBA00023163"/>
    </source>
</evidence>
<organism evidence="5 6">
    <name type="scientific">Bacteroides salyersiae</name>
    <dbReference type="NCBI Taxonomy" id="291644"/>
    <lineage>
        <taxon>Bacteria</taxon>
        <taxon>Pseudomonadati</taxon>
        <taxon>Bacteroidota</taxon>
        <taxon>Bacteroidia</taxon>
        <taxon>Bacteroidales</taxon>
        <taxon>Bacteroidaceae</taxon>
        <taxon>Bacteroides</taxon>
    </lineage>
</organism>
<dbReference type="Pfam" id="PF12833">
    <property type="entry name" value="HTH_18"/>
    <property type="match status" value="1"/>
</dbReference>
<evidence type="ECO:0000313" key="5">
    <source>
        <dbReference type="EMBL" id="KAA3770752.1"/>
    </source>
</evidence>
<dbReference type="Proteomes" id="UP000422221">
    <property type="component" value="Unassembled WGS sequence"/>
</dbReference>
<dbReference type="PROSITE" id="PS01124">
    <property type="entry name" value="HTH_ARAC_FAMILY_2"/>
    <property type="match status" value="1"/>
</dbReference>
<dbReference type="Gene3D" id="1.10.10.60">
    <property type="entry name" value="Homeodomain-like"/>
    <property type="match status" value="1"/>
</dbReference>
<dbReference type="GO" id="GO:0043565">
    <property type="term" value="F:sequence-specific DNA binding"/>
    <property type="evidence" value="ECO:0007669"/>
    <property type="project" value="InterPro"/>
</dbReference>
<sequence length="288" mass="33954">MPNSKIKGSLEISVLGDEFKICRNLKYLPLTTYPSYIQTGLIVFCLKGNANINIYDNEHLLCENELAVFFPGQLVSFTNFSDDFITLTFILSSSFYEDVLSGVHRFSPHYFFYMRSHFWFSLNEREVAGFNMYFDLISNRIRQRQGPYRREALIHLLRFFYLDLYNTYLNDSLLMGGHKPDARKEELADQFFKLIMEHYKENREVAFYADKLFITSKYLSMIIKEVSGKTAKDWITEYIVLEIKALLKNSTMNIQQIAIKTNFANQSSLGRFFRKHTGMSLLEYRMQK</sequence>
<dbReference type="GO" id="GO:0003700">
    <property type="term" value="F:DNA-binding transcription factor activity"/>
    <property type="evidence" value="ECO:0007669"/>
    <property type="project" value="InterPro"/>
</dbReference>
<comment type="caution">
    <text evidence="5">The sequence shown here is derived from an EMBL/GenBank/DDBJ whole genome shotgun (WGS) entry which is preliminary data.</text>
</comment>
<dbReference type="SUPFAM" id="SSF51215">
    <property type="entry name" value="Regulatory protein AraC"/>
    <property type="match status" value="1"/>
</dbReference>
<gene>
    <name evidence="5" type="ORF">F3F73_02065</name>
</gene>
<dbReference type="SUPFAM" id="SSF46689">
    <property type="entry name" value="Homeodomain-like"/>
    <property type="match status" value="1"/>
</dbReference>
<dbReference type="InterPro" id="IPR018060">
    <property type="entry name" value="HTH_AraC"/>
</dbReference>
<reference evidence="5 6" key="1">
    <citation type="journal article" date="2019" name="Nat. Med.">
        <title>A library of human gut bacterial isolates paired with longitudinal multiomics data enables mechanistic microbiome research.</title>
        <authorList>
            <person name="Poyet M."/>
            <person name="Groussin M."/>
            <person name="Gibbons S.M."/>
            <person name="Avila-Pacheco J."/>
            <person name="Jiang X."/>
            <person name="Kearney S.M."/>
            <person name="Perrotta A.R."/>
            <person name="Berdy B."/>
            <person name="Zhao S."/>
            <person name="Lieberman T.D."/>
            <person name="Swanson P.K."/>
            <person name="Smith M."/>
            <person name="Roesemann S."/>
            <person name="Alexander J.E."/>
            <person name="Rich S.A."/>
            <person name="Livny J."/>
            <person name="Vlamakis H."/>
            <person name="Clish C."/>
            <person name="Bullock K."/>
            <person name="Deik A."/>
            <person name="Scott J."/>
            <person name="Pierce K.A."/>
            <person name="Xavier R.J."/>
            <person name="Alm E.J."/>
        </authorList>
    </citation>
    <scope>NUCLEOTIDE SEQUENCE [LARGE SCALE GENOMIC DNA]</scope>
    <source>
        <strain evidence="5 6">BIOML-A10</strain>
    </source>
</reference>
<proteinExistence type="predicted"/>
<dbReference type="InterPro" id="IPR009057">
    <property type="entry name" value="Homeodomain-like_sf"/>
</dbReference>
<keyword evidence="2" id="KW-0238">DNA-binding</keyword>
<keyword evidence="3" id="KW-0804">Transcription</keyword>
<accession>A0A7J4XPN5</accession>
<protein>
    <submittedName>
        <fullName evidence="5">AraC family transcriptional regulator</fullName>
    </submittedName>
</protein>
<name>A0A7J4XPN5_9BACE</name>
<dbReference type="AlphaFoldDB" id="A0A7J4XPN5"/>
<dbReference type="InterPro" id="IPR037923">
    <property type="entry name" value="HTH-like"/>
</dbReference>
<dbReference type="GeneID" id="93115793"/>
<dbReference type="PANTHER" id="PTHR43280:SF32">
    <property type="entry name" value="TRANSCRIPTIONAL REGULATORY PROTEIN"/>
    <property type="match status" value="1"/>
</dbReference>
<feature type="domain" description="HTH araC/xylS-type" evidence="4">
    <location>
        <begin position="189"/>
        <end position="287"/>
    </location>
</feature>
<dbReference type="PANTHER" id="PTHR43280">
    <property type="entry name" value="ARAC-FAMILY TRANSCRIPTIONAL REGULATOR"/>
    <property type="match status" value="1"/>
</dbReference>
<dbReference type="RefSeq" id="WP_005925883.1">
    <property type="nucleotide sequence ID" value="NZ_CABKSE010000001.1"/>
</dbReference>
<evidence type="ECO:0000256" key="1">
    <source>
        <dbReference type="ARBA" id="ARBA00023015"/>
    </source>
</evidence>
<evidence type="ECO:0000256" key="2">
    <source>
        <dbReference type="ARBA" id="ARBA00023125"/>
    </source>
</evidence>
<keyword evidence="1" id="KW-0805">Transcription regulation</keyword>